<dbReference type="PANTHER" id="PTHR33169:SF13">
    <property type="entry name" value="PADR-FAMILY TRANSCRIPTIONAL REGULATOR"/>
    <property type="match status" value="1"/>
</dbReference>
<proteinExistence type="predicted"/>
<accession>A0A9D2NT86</accession>
<dbReference type="SUPFAM" id="SSF46785">
    <property type="entry name" value="Winged helix' DNA-binding domain"/>
    <property type="match status" value="1"/>
</dbReference>
<dbReference type="EMBL" id="DWWM01000053">
    <property type="protein sequence ID" value="HJC37121.1"/>
    <property type="molecule type" value="Genomic_DNA"/>
</dbReference>
<dbReference type="InterPro" id="IPR005149">
    <property type="entry name" value="Tscrpt_reg_PadR_N"/>
</dbReference>
<dbReference type="InterPro" id="IPR052509">
    <property type="entry name" value="Metal_resp_DNA-bind_regulator"/>
</dbReference>
<dbReference type="InterPro" id="IPR036388">
    <property type="entry name" value="WH-like_DNA-bd_sf"/>
</dbReference>
<protein>
    <submittedName>
        <fullName evidence="2">PadR family transcriptional regulator</fullName>
    </submittedName>
</protein>
<dbReference type="PANTHER" id="PTHR33169">
    <property type="entry name" value="PADR-FAMILY TRANSCRIPTIONAL REGULATOR"/>
    <property type="match status" value="1"/>
</dbReference>
<name>A0A9D2NT86_9FIRM</name>
<evidence type="ECO:0000313" key="2">
    <source>
        <dbReference type="EMBL" id="HJC37121.1"/>
    </source>
</evidence>
<dbReference type="AlphaFoldDB" id="A0A9D2NT86"/>
<comment type="caution">
    <text evidence="2">The sequence shown here is derived from an EMBL/GenBank/DDBJ whole genome shotgun (WGS) entry which is preliminary data.</text>
</comment>
<dbReference type="Gene3D" id="1.10.10.10">
    <property type="entry name" value="Winged helix-like DNA-binding domain superfamily/Winged helix DNA-binding domain"/>
    <property type="match status" value="1"/>
</dbReference>
<gene>
    <name evidence="2" type="ORF">H9702_08365</name>
</gene>
<evidence type="ECO:0000259" key="1">
    <source>
        <dbReference type="Pfam" id="PF03551"/>
    </source>
</evidence>
<dbReference type="InterPro" id="IPR036390">
    <property type="entry name" value="WH_DNA-bd_sf"/>
</dbReference>
<feature type="domain" description="Transcription regulator PadR N-terminal" evidence="1">
    <location>
        <begin position="20"/>
        <end position="81"/>
    </location>
</feature>
<reference evidence="2" key="2">
    <citation type="submission" date="2021-04" db="EMBL/GenBank/DDBJ databases">
        <authorList>
            <person name="Gilroy R."/>
        </authorList>
    </citation>
    <scope>NUCLEOTIDE SEQUENCE</scope>
    <source>
        <strain evidence="2">CHK187-11901</strain>
    </source>
</reference>
<reference evidence="2" key="1">
    <citation type="journal article" date="2021" name="PeerJ">
        <title>Extensive microbial diversity within the chicken gut microbiome revealed by metagenomics and culture.</title>
        <authorList>
            <person name="Gilroy R."/>
            <person name="Ravi A."/>
            <person name="Getino M."/>
            <person name="Pursley I."/>
            <person name="Horton D.L."/>
            <person name="Alikhan N.F."/>
            <person name="Baker D."/>
            <person name="Gharbi K."/>
            <person name="Hall N."/>
            <person name="Watson M."/>
            <person name="Adriaenssens E.M."/>
            <person name="Foster-Nyarko E."/>
            <person name="Jarju S."/>
            <person name="Secka A."/>
            <person name="Antonio M."/>
            <person name="Oren A."/>
            <person name="Chaudhuri R.R."/>
            <person name="La Ragione R."/>
            <person name="Hildebrand F."/>
            <person name="Pallen M.J."/>
        </authorList>
    </citation>
    <scope>NUCLEOTIDE SEQUENCE</scope>
    <source>
        <strain evidence="2">CHK187-11901</strain>
    </source>
</reference>
<sequence>MPKEQLKTLTEQMYYVLLALKHERCGAEITQYVSVRTKGRIRLGPGTLYTMLGKFEEERFIEKTKSEGRRQWYRINEKGMQMVLQEIQRMRQMIDDGIEIIDRE</sequence>
<organism evidence="2 3">
    <name type="scientific">Candidatus Merdibacter merdavium</name>
    <dbReference type="NCBI Taxonomy" id="2838692"/>
    <lineage>
        <taxon>Bacteria</taxon>
        <taxon>Bacillati</taxon>
        <taxon>Bacillota</taxon>
        <taxon>Erysipelotrichia</taxon>
        <taxon>Erysipelotrichales</taxon>
        <taxon>Erysipelotrichaceae</taxon>
        <taxon>Merdibacter</taxon>
    </lineage>
</organism>
<evidence type="ECO:0000313" key="3">
    <source>
        <dbReference type="Proteomes" id="UP000823896"/>
    </source>
</evidence>
<dbReference type="Pfam" id="PF03551">
    <property type="entry name" value="PadR"/>
    <property type="match status" value="1"/>
</dbReference>
<dbReference type="Proteomes" id="UP000823896">
    <property type="component" value="Unassembled WGS sequence"/>
</dbReference>